<evidence type="ECO:0000313" key="5">
    <source>
        <dbReference type="EMBL" id="KAH7303197.1"/>
    </source>
</evidence>
<keyword evidence="6" id="KW-1185">Reference proteome</keyword>
<dbReference type="InterPro" id="IPR002110">
    <property type="entry name" value="Ankyrin_rpt"/>
</dbReference>
<keyword evidence="1" id="KW-0677">Repeat</keyword>
<dbReference type="EMBL" id="JAGPNK010000037">
    <property type="protein sequence ID" value="KAH7303197.1"/>
    <property type="molecule type" value="Genomic_DNA"/>
</dbReference>
<comment type="caution">
    <text evidence="5">The sequence shown here is derived from an EMBL/GenBank/DDBJ whole genome shotgun (WGS) entry which is preliminary data.</text>
</comment>
<dbReference type="PRINTS" id="PR01415">
    <property type="entry name" value="ANKYRIN"/>
</dbReference>
<dbReference type="Proteomes" id="UP000813444">
    <property type="component" value="Unassembled WGS sequence"/>
</dbReference>
<dbReference type="Pfam" id="PF12796">
    <property type="entry name" value="Ank_2"/>
    <property type="match status" value="3"/>
</dbReference>
<feature type="repeat" description="ANK" evidence="3">
    <location>
        <begin position="120"/>
        <end position="152"/>
    </location>
</feature>
<evidence type="ECO:0000256" key="1">
    <source>
        <dbReference type="ARBA" id="ARBA00022737"/>
    </source>
</evidence>
<reference evidence="5" key="1">
    <citation type="journal article" date="2021" name="Nat. Commun.">
        <title>Genetic determinants of endophytism in the Arabidopsis root mycobiome.</title>
        <authorList>
            <person name="Mesny F."/>
            <person name="Miyauchi S."/>
            <person name="Thiergart T."/>
            <person name="Pickel B."/>
            <person name="Atanasova L."/>
            <person name="Karlsson M."/>
            <person name="Huettel B."/>
            <person name="Barry K.W."/>
            <person name="Haridas S."/>
            <person name="Chen C."/>
            <person name="Bauer D."/>
            <person name="Andreopoulos W."/>
            <person name="Pangilinan J."/>
            <person name="LaButti K."/>
            <person name="Riley R."/>
            <person name="Lipzen A."/>
            <person name="Clum A."/>
            <person name="Drula E."/>
            <person name="Henrissat B."/>
            <person name="Kohler A."/>
            <person name="Grigoriev I.V."/>
            <person name="Martin F.M."/>
            <person name="Hacquard S."/>
        </authorList>
    </citation>
    <scope>NUCLEOTIDE SEQUENCE</scope>
    <source>
        <strain evidence="5">MPI-CAGE-CH-0235</strain>
    </source>
</reference>
<feature type="repeat" description="ANK" evidence="3">
    <location>
        <begin position="51"/>
        <end position="83"/>
    </location>
</feature>
<keyword evidence="2 3" id="KW-0040">ANK repeat</keyword>
<dbReference type="PANTHER" id="PTHR24171:SF10">
    <property type="entry name" value="ANKYRIN REPEAT DOMAIN-CONTAINING PROTEIN 29-LIKE"/>
    <property type="match status" value="1"/>
</dbReference>
<evidence type="ECO:0000256" key="3">
    <source>
        <dbReference type="PROSITE-ProRule" id="PRU00023"/>
    </source>
</evidence>
<evidence type="ECO:0000313" key="6">
    <source>
        <dbReference type="Proteomes" id="UP000813444"/>
    </source>
</evidence>
<feature type="repeat" description="ANK" evidence="3">
    <location>
        <begin position="187"/>
        <end position="219"/>
    </location>
</feature>
<proteinExistence type="predicted"/>
<evidence type="ECO:0000256" key="4">
    <source>
        <dbReference type="SAM" id="MobiDB-lite"/>
    </source>
</evidence>
<dbReference type="PROSITE" id="PS50297">
    <property type="entry name" value="ANK_REP_REGION"/>
    <property type="match status" value="5"/>
</dbReference>
<dbReference type="InterPro" id="IPR036770">
    <property type="entry name" value="Ankyrin_rpt-contain_sf"/>
</dbReference>
<dbReference type="SUPFAM" id="SSF48403">
    <property type="entry name" value="Ankyrin repeat"/>
    <property type="match status" value="1"/>
</dbReference>
<dbReference type="Gene3D" id="1.25.40.20">
    <property type="entry name" value="Ankyrin repeat-containing domain"/>
    <property type="match status" value="2"/>
</dbReference>
<gene>
    <name evidence="5" type="ORF">B0I35DRAFT_181001</name>
</gene>
<protein>
    <submittedName>
        <fullName evidence="5">Ankyrin repeat-containing domain protein</fullName>
    </submittedName>
</protein>
<accession>A0A8K0SCL5</accession>
<organism evidence="5 6">
    <name type="scientific">Stachybotrys elegans</name>
    <dbReference type="NCBI Taxonomy" id="80388"/>
    <lineage>
        <taxon>Eukaryota</taxon>
        <taxon>Fungi</taxon>
        <taxon>Dikarya</taxon>
        <taxon>Ascomycota</taxon>
        <taxon>Pezizomycotina</taxon>
        <taxon>Sordariomycetes</taxon>
        <taxon>Hypocreomycetidae</taxon>
        <taxon>Hypocreales</taxon>
        <taxon>Stachybotryaceae</taxon>
        <taxon>Stachybotrys</taxon>
    </lineage>
</organism>
<sequence length="456" mass="50299">MDDSIELQVVTVLPEPPAAELLFQAAASIEEHVLGDLASRFNTEIDIRNQQGQTALHLALQSHDQRAVKALVEHGANIEVMDFHGRRPLTIAVQEFLLDSARFLLDHGAATETDNDNYNYGHTPLHEAAGLGNLEMVRLLLVYGADIHALSIRGRHPLFYAVEGRHSHVVKLLLERNADPDARSSGEPPTALHLTAENGDIETMRALLEGGAQVDPRDFDGATPLFQTVTSGNIEGTKILLQHGASVRIWRSDRQSVFDLADGNKEMLELLKADRVLRGPRIRDPKGGGDGGVDSTILKPPRLPAENNENVMTACMGFDATIINFFTSGDHEEYIPKTASIYELLYSHGPGAIRSHLGGREPNFTWYHLPANNMTWAEGLIRRLTAEKGRVSAEVYNEMKVEMELSKRSKRSSKAASSFVTMRPLCRTVMVCFNASQRDDPSGISQTDKGLDDLGW</sequence>
<name>A0A8K0SCL5_9HYPO</name>
<dbReference type="PANTHER" id="PTHR24171">
    <property type="entry name" value="ANKYRIN REPEAT DOMAIN-CONTAINING PROTEIN 39-RELATED"/>
    <property type="match status" value="1"/>
</dbReference>
<evidence type="ECO:0000256" key="2">
    <source>
        <dbReference type="ARBA" id="ARBA00023043"/>
    </source>
</evidence>
<dbReference type="OrthoDB" id="341259at2759"/>
<feature type="region of interest" description="Disordered" evidence="4">
    <location>
        <begin position="281"/>
        <end position="304"/>
    </location>
</feature>
<dbReference type="SMART" id="SM00248">
    <property type="entry name" value="ANK"/>
    <property type="match status" value="6"/>
</dbReference>
<dbReference type="PROSITE" id="PS50088">
    <property type="entry name" value="ANK_REPEAT"/>
    <property type="match status" value="6"/>
</dbReference>
<dbReference type="AlphaFoldDB" id="A0A8K0SCL5"/>
<feature type="repeat" description="ANK" evidence="3">
    <location>
        <begin position="220"/>
        <end position="252"/>
    </location>
</feature>
<feature type="repeat" description="ANK" evidence="3">
    <location>
        <begin position="84"/>
        <end position="116"/>
    </location>
</feature>
<feature type="repeat" description="ANK" evidence="3">
    <location>
        <begin position="153"/>
        <end position="185"/>
    </location>
</feature>